<keyword evidence="8 11" id="KW-1133">Transmembrane helix</keyword>
<evidence type="ECO:0000256" key="3">
    <source>
        <dbReference type="ARBA" id="ARBA00022516"/>
    </source>
</evidence>
<evidence type="ECO:0000313" key="14">
    <source>
        <dbReference type="Proteomes" id="UP000442533"/>
    </source>
</evidence>
<dbReference type="InterPro" id="IPR000620">
    <property type="entry name" value="EamA_dom"/>
</dbReference>
<evidence type="ECO:0000259" key="12">
    <source>
        <dbReference type="Pfam" id="PF00892"/>
    </source>
</evidence>
<feature type="transmembrane region" description="Helical" evidence="11">
    <location>
        <begin position="87"/>
        <end position="108"/>
    </location>
</feature>
<feature type="transmembrane region" description="Helical" evidence="11">
    <location>
        <begin position="58"/>
        <end position="80"/>
    </location>
</feature>
<comment type="caution">
    <text evidence="13">The sequence shown here is derived from an EMBL/GenBank/DDBJ whole genome shotgun (WGS) entry which is preliminary data.</text>
</comment>
<keyword evidence="14" id="KW-1185">Reference proteome</keyword>
<dbReference type="OrthoDB" id="9783707at2"/>
<organism evidence="13 14">
    <name type="scientific">Paracoccus limosus</name>
    <dbReference type="NCBI Taxonomy" id="913252"/>
    <lineage>
        <taxon>Bacteria</taxon>
        <taxon>Pseudomonadati</taxon>
        <taxon>Pseudomonadota</taxon>
        <taxon>Alphaproteobacteria</taxon>
        <taxon>Rhodobacterales</taxon>
        <taxon>Paracoccaceae</taxon>
        <taxon>Paracoccus</taxon>
    </lineage>
</organism>
<evidence type="ECO:0000256" key="8">
    <source>
        <dbReference type="ARBA" id="ARBA00022989"/>
    </source>
</evidence>
<protein>
    <submittedName>
        <fullName evidence="13">EamA family transporter</fullName>
    </submittedName>
</protein>
<evidence type="ECO:0000256" key="2">
    <source>
        <dbReference type="ARBA" id="ARBA00022475"/>
    </source>
</evidence>
<dbReference type="SUPFAM" id="SSF103481">
    <property type="entry name" value="Multidrug resistance efflux transporter EmrE"/>
    <property type="match status" value="2"/>
</dbReference>
<dbReference type="AlphaFoldDB" id="A0A844GWT4"/>
<gene>
    <name evidence="13" type="ORF">GL279_00665</name>
</gene>
<dbReference type="GO" id="GO:0022857">
    <property type="term" value="F:transmembrane transporter activity"/>
    <property type="evidence" value="ECO:0007669"/>
    <property type="project" value="InterPro"/>
</dbReference>
<feature type="transmembrane region" description="Helical" evidence="11">
    <location>
        <begin position="203"/>
        <end position="225"/>
    </location>
</feature>
<keyword evidence="7" id="KW-0448">Lipopolysaccharide biosynthesis</keyword>
<evidence type="ECO:0000256" key="10">
    <source>
        <dbReference type="ARBA" id="ARBA00023136"/>
    </source>
</evidence>
<dbReference type="RefSeq" id="WP_155062675.1">
    <property type="nucleotide sequence ID" value="NZ_WMIF01000001.1"/>
</dbReference>
<evidence type="ECO:0000256" key="6">
    <source>
        <dbReference type="ARBA" id="ARBA00022692"/>
    </source>
</evidence>
<dbReference type="GO" id="GO:0005886">
    <property type="term" value="C:plasma membrane"/>
    <property type="evidence" value="ECO:0007669"/>
    <property type="project" value="UniProtKB-SubCell"/>
</dbReference>
<evidence type="ECO:0000256" key="9">
    <source>
        <dbReference type="ARBA" id="ARBA00023098"/>
    </source>
</evidence>
<keyword evidence="10 11" id="KW-0472">Membrane</keyword>
<dbReference type="InterPro" id="IPR037185">
    <property type="entry name" value="EmrE-like"/>
</dbReference>
<evidence type="ECO:0000256" key="4">
    <source>
        <dbReference type="ARBA" id="ARBA00022519"/>
    </source>
</evidence>
<dbReference type="GO" id="GO:0009103">
    <property type="term" value="P:lipopolysaccharide biosynthetic process"/>
    <property type="evidence" value="ECO:0007669"/>
    <property type="project" value="UniProtKB-KW"/>
</dbReference>
<keyword evidence="3" id="KW-0444">Lipid biosynthesis</keyword>
<keyword evidence="2" id="KW-1003">Cell membrane</keyword>
<evidence type="ECO:0000256" key="5">
    <source>
        <dbReference type="ARBA" id="ARBA00022556"/>
    </source>
</evidence>
<feature type="transmembrane region" description="Helical" evidence="11">
    <location>
        <begin position="30"/>
        <end position="52"/>
    </location>
</feature>
<feature type="transmembrane region" description="Helical" evidence="11">
    <location>
        <begin position="6"/>
        <end position="23"/>
    </location>
</feature>
<keyword evidence="5" id="KW-0441">Lipid A biosynthesis</keyword>
<dbReference type="Gene3D" id="1.10.3730.20">
    <property type="match status" value="2"/>
</dbReference>
<keyword evidence="9" id="KW-0443">Lipid metabolism</keyword>
<keyword evidence="6 11" id="KW-0812">Transmembrane</keyword>
<dbReference type="Proteomes" id="UP000442533">
    <property type="component" value="Unassembled WGS sequence"/>
</dbReference>
<comment type="subcellular location">
    <subcellularLocation>
        <location evidence="1">Cell membrane</location>
        <topology evidence="1">Multi-pass membrane protein</topology>
    </subcellularLocation>
</comment>
<evidence type="ECO:0000313" key="13">
    <source>
        <dbReference type="EMBL" id="MTH33109.1"/>
    </source>
</evidence>
<feature type="transmembrane region" description="Helical" evidence="11">
    <location>
        <begin position="114"/>
        <end position="134"/>
    </location>
</feature>
<dbReference type="InterPro" id="IPR000390">
    <property type="entry name" value="Small_drug/metabolite_transptr"/>
</dbReference>
<reference evidence="13 14" key="1">
    <citation type="submission" date="2019-11" db="EMBL/GenBank/DDBJ databases">
        <authorList>
            <person name="Dong K."/>
        </authorList>
    </citation>
    <scope>NUCLEOTIDE SEQUENCE [LARGE SCALE GENOMIC DNA]</scope>
    <source>
        <strain evidence="13 14">JCM 17370</strain>
    </source>
</reference>
<dbReference type="Pfam" id="PF00892">
    <property type="entry name" value="EamA"/>
    <property type="match status" value="2"/>
</dbReference>
<feature type="transmembrane region" description="Helical" evidence="11">
    <location>
        <begin position="141"/>
        <end position="158"/>
    </location>
</feature>
<dbReference type="PANTHER" id="PTHR30561:SF9">
    <property type="entry name" value="4-AMINO-4-DEOXY-L-ARABINOSE-PHOSPHOUNDECAPRENOL FLIPPASE SUBUNIT ARNF-RELATED"/>
    <property type="match status" value="1"/>
</dbReference>
<sequence length="277" mass="28657">MSLPAFATVLFAAALHAGWNALVKSGRDKLMSTTLIACFASAIAAVVLPFVAQPAQASWPYILISVLLQGVYFLMVARIYHVAEMSLAYPVMRGAAPLLVALASLVLLHERLGLHAALGVAIICAGVLGMALAGRGTGRRGIGLALANAGVIAGYTLVDGIGVRLSGAPAGYAFWIFLLTGLPFLGWALLFRRAAFRADLRRHAATGLIGGIGTSASYGLALWAMTLAPVATVSALRETSILFGTLISGLVLHERVGAQRIAAAAIIAMGAMVLRLG</sequence>
<keyword evidence="4" id="KW-0997">Cell inner membrane</keyword>
<dbReference type="EMBL" id="WMIF01000001">
    <property type="protein sequence ID" value="MTH33109.1"/>
    <property type="molecule type" value="Genomic_DNA"/>
</dbReference>
<feature type="domain" description="EamA" evidence="12">
    <location>
        <begin position="140"/>
        <end position="274"/>
    </location>
</feature>
<feature type="transmembrane region" description="Helical" evidence="11">
    <location>
        <begin position="170"/>
        <end position="191"/>
    </location>
</feature>
<evidence type="ECO:0000256" key="11">
    <source>
        <dbReference type="SAM" id="Phobius"/>
    </source>
</evidence>
<evidence type="ECO:0000256" key="1">
    <source>
        <dbReference type="ARBA" id="ARBA00004651"/>
    </source>
</evidence>
<dbReference type="PANTHER" id="PTHR30561">
    <property type="entry name" value="SMR FAMILY PROTON-DEPENDENT DRUG EFFLUX TRANSPORTER SUGE"/>
    <property type="match status" value="1"/>
</dbReference>
<evidence type="ECO:0000256" key="7">
    <source>
        <dbReference type="ARBA" id="ARBA00022985"/>
    </source>
</evidence>
<dbReference type="GO" id="GO:0009245">
    <property type="term" value="P:lipid A biosynthetic process"/>
    <property type="evidence" value="ECO:0007669"/>
    <property type="project" value="UniProtKB-KW"/>
</dbReference>
<name>A0A844GWT4_9RHOB</name>
<proteinExistence type="predicted"/>
<accession>A0A844GWT4</accession>
<feature type="domain" description="EamA" evidence="12">
    <location>
        <begin position="8"/>
        <end position="130"/>
    </location>
</feature>